<reference evidence="2 3" key="1">
    <citation type="submission" date="2019-04" db="EMBL/GenBank/DDBJ databases">
        <title>Microbes associate with the intestines of laboratory mice.</title>
        <authorList>
            <person name="Navarre W."/>
            <person name="Wong E."/>
            <person name="Huang K."/>
            <person name="Tropini C."/>
            <person name="Ng K."/>
            <person name="Yu B."/>
        </authorList>
    </citation>
    <scope>NUCLEOTIDE SEQUENCE [LARGE SCALE GENOMIC DNA]</scope>
    <source>
        <strain evidence="2 3">NM07_P-09</strain>
    </source>
</reference>
<keyword evidence="3" id="KW-1185">Reference proteome</keyword>
<dbReference type="RefSeq" id="WP_136012428.1">
    <property type="nucleotide sequence ID" value="NZ_SRYE01000002.1"/>
</dbReference>
<gene>
    <name evidence="2" type="ORF">E5334_04665</name>
</gene>
<keyword evidence="1" id="KW-0472">Membrane</keyword>
<feature type="transmembrane region" description="Helical" evidence="1">
    <location>
        <begin position="110"/>
        <end position="131"/>
    </location>
</feature>
<evidence type="ECO:0000313" key="3">
    <source>
        <dbReference type="Proteomes" id="UP000310263"/>
    </source>
</evidence>
<organism evidence="2 3">
    <name type="scientific">Muricaecibacterium torontonense</name>
    <dbReference type="NCBI Taxonomy" id="3032871"/>
    <lineage>
        <taxon>Bacteria</taxon>
        <taxon>Bacillati</taxon>
        <taxon>Actinomycetota</taxon>
        <taxon>Coriobacteriia</taxon>
        <taxon>Coriobacteriales</taxon>
        <taxon>Atopobiaceae</taxon>
        <taxon>Muricaecibacterium</taxon>
    </lineage>
</organism>
<keyword evidence="1" id="KW-0812">Transmembrane</keyword>
<dbReference type="Proteomes" id="UP000310263">
    <property type="component" value="Unassembled WGS sequence"/>
</dbReference>
<dbReference type="OrthoDB" id="9804439at2"/>
<name>A0A4V3RRE4_9ACTN</name>
<evidence type="ECO:0000256" key="1">
    <source>
        <dbReference type="SAM" id="Phobius"/>
    </source>
</evidence>
<dbReference type="AlphaFoldDB" id="A0A4V3RRE4"/>
<evidence type="ECO:0000313" key="2">
    <source>
        <dbReference type="EMBL" id="TGY62700.1"/>
    </source>
</evidence>
<keyword evidence="1" id="KW-1133">Transmembrane helix</keyword>
<proteinExistence type="predicted"/>
<feature type="transmembrane region" description="Helical" evidence="1">
    <location>
        <begin position="78"/>
        <end position="98"/>
    </location>
</feature>
<comment type="caution">
    <text evidence="2">The sequence shown here is derived from an EMBL/GenBank/DDBJ whole genome shotgun (WGS) entry which is preliminary data.</text>
</comment>
<dbReference type="EMBL" id="SRYE01000002">
    <property type="protein sequence ID" value="TGY62700.1"/>
    <property type="molecule type" value="Genomic_DNA"/>
</dbReference>
<accession>A0A4V3RRE4</accession>
<protein>
    <submittedName>
        <fullName evidence="2">Uncharacterized protein</fullName>
    </submittedName>
</protein>
<feature type="transmembrane region" description="Helical" evidence="1">
    <location>
        <begin position="46"/>
        <end position="66"/>
    </location>
</feature>
<sequence length="132" mass="14228">MSKKPSGAPQVSQVLESRSEAELKAVAGHGLACQWFGATDYDIPRFGFASAAVAVFAMVLAFFFIPDLFRATLGPWQLPSAVLGGMAIGFSIAIMQFFHEESRGPVRAFWWAGGLLSLASALVLFIIFCCAY</sequence>